<dbReference type="GO" id="GO:0016788">
    <property type="term" value="F:hydrolase activity, acting on ester bonds"/>
    <property type="evidence" value="ECO:0007669"/>
    <property type="project" value="InterPro"/>
</dbReference>
<comment type="caution">
    <text evidence="1">The sequence shown here is derived from an EMBL/GenBank/DDBJ whole genome shotgun (WGS) entry which is preliminary data.</text>
</comment>
<gene>
    <name evidence="1" type="ORF">D9619_011125</name>
</gene>
<dbReference type="InterPro" id="IPR001087">
    <property type="entry name" value="GDSL"/>
</dbReference>
<dbReference type="InterPro" id="IPR036514">
    <property type="entry name" value="SGNH_hydro_sf"/>
</dbReference>
<dbReference type="Gene3D" id="3.40.50.1110">
    <property type="entry name" value="SGNH hydrolase"/>
    <property type="match status" value="1"/>
</dbReference>
<dbReference type="CDD" id="cd01846">
    <property type="entry name" value="fatty_acyltransferase_like"/>
    <property type="match status" value="1"/>
</dbReference>
<keyword evidence="2" id="KW-1185">Reference proteome</keyword>
<proteinExistence type="predicted"/>
<reference evidence="1 2" key="1">
    <citation type="journal article" date="2020" name="ISME J.">
        <title>Uncovering the hidden diversity of litter-decomposition mechanisms in mushroom-forming fungi.</title>
        <authorList>
            <person name="Floudas D."/>
            <person name="Bentzer J."/>
            <person name="Ahren D."/>
            <person name="Johansson T."/>
            <person name="Persson P."/>
            <person name="Tunlid A."/>
        </authorList>
    </citation>
    <scope>NUCLEOTIDE SEQUENCE [LARGE SCALE GENOMIC DNA]</scope>
    <source>
        <strain evidence="1 2">CBS 101986</strain>
    </source>
</reference>
<dbReference type="SUPFAM" id="SSF52266">
    <property type="entry name" value="SGNH hydrolase"/>
    <property type="match status" value="1"/>
</dbReference>
<accession>A0A8H5BJB8</accession>
<organism evidence="1 2">
    <name type="scientific">Psilocybe cf. subviscida</name>
    <dbReference type="NCBI Taxonomy" id="2480587"/>
    <lineage>
        <taxon>Eukaryota</taxon>
        <taxon>Fungi</taxon>
        <taxon>Dikarya</taxon>
        <taxon>Basidiomycota</taxon>
        <taxon>Agaricomycotina</taxon>
        <taxon>Agaricomycetes</taxon>
        <taxon>Agaricomycetidae</taxon>
        <taxon>Agaricales</taxon>
        <taxon>Agaricineae</taxon>
        <taxon>Strophariaceae</taxon>
        <taxon>Psilocybe</taxon>
    </lineage>
</organism>
<dbReference type="OrthoDB" id="1600564at2759"/>
<name>A0A8H5BJB8_9AGAR</name>
<evidence type="ECO:0000313" key="1">
    <source>
        <dbReference type="EMBL" id="KAF5324345.1"/>
    </source>
</evidence>
<evidence type="ECO:0000313" key="2">
    <source>
        <dbReference type="Proteomes" id="UP000567179"/>
    </source>
</evidence>
<dbReference type="Pfam" id="PF00657">
    <property type="entry name" value="Lipase_GDSL"/>
    <property type="match status" value="1"/>
</dbReference>
<evidence type="ECO:0008006" key="3">
    <source>
        <dbReference type="Google" id="ProtNLM"/>
    </source>
</evidence>
<sequence length="342" mass="36520">MVLYKSLIALWCNLILPVTEIMPSSRFIVGLGIALLLANPVYPATTPPQRNDGISLAVSPNCGSLAGAPADVNAGLLPLAAYRTLVTFGDSYTDGGIRNGSKLLPAVVIPPRPEAGGRTTNGPVWAEDLVADTGALLKDYAFGGAVTDQRLWPSKANHSDFIGQVQIFLNQSNNLDPHTTLYSSFFGINDVGASLIDGTANLPRAAQTIIDQITLLTKPPTNARHFLVVEDYSRGKPTTAGEAFKQQYFSGLNTLRQTVPGFRVAFVDLKTIWEGVLGSDPGFAAFGYTSSGACTVSDQTTVGACSDAAHTFYWIPGHPSKETHRIMADYIEEALMHCEVSS</sequence>
<dbReference type="Proteomes" id="UP000567179">
    <property type="component" value="Unassembled WGS sequence"/>
</dbReference>
<dbReference type="EMBL" id="JAACJJ010000016">
    <property type="protein sequence ID" value="KAF5324345.1"/>
    <property type="molecule type" value="Genomic_DNA"/>
</dbReference>
<protein>
    <recommendedName>
        <fullName evidence="3">Carbohydrate esterase family 16 protein</fullName>
    </recommendedName>
</protein>
<dbReference type="AlphaFoldDB" id="A0A8H5BJB8"/>